<comment type="caution">
    <text evidence="2">The sequence shown here is derived from an EMBL/GenBank/DDBJ whole genome shotgun (WGS) entry which is preliminary data.</text>
</comment>
<protein>
    <submittedName>
        <fullName evidence="2">Uncharacterized protein</fullName>
    </submittedName>
</protein>
<dbReference type="EMBL" id="JASCZI010213324">
    <property type="protein sequence ID" value="MED6201147.1"/>
    <property type="molecule type" value="Genomic_DNA"/>
</dbReference>
<feature type="compositionally biased region" description="Acidic residues" evidence="1">
    <location>
        <begin position="42"/>
        <end position="79"/>
    </location>
</feature>
<name>A0ABU6XSE6_9FABA</name>
<proteinExistence type="predicted"/>
<organism evidence="2 3">
    <name type="scientific">Stylosanthes scabra</name>
    <dbReference type="NCBI Taxonomy" id="79078"/>
    <lineage>
        <taxon>Eukaryota</taxon>
        <taxon>Viridiplantae</taxon>
        <taxon>Streptophyta</taxon>
        <taxon>Embryophyta</taxon>
        <taxon>Tracheophyta</taxon>
        <taxon>Spermatophyta</taxon>
        <taxon>Magnoliopsida</taxon>
        <taxon>eudicotyledons</taxon>
        <taxon>Gunneridae</taxon>
        <taxon>Pentapetalae</taxon>
        <taxon>rosids</taxon>
        <taxon>fabids</taxon>
        <taxon>Fabales</taxon>
        <taxon>Fabaceae</taxon>
        <taxon>Papilionoideae</taxon>
        <taxon>50 kb inversion clade</taxon>
        <taxon>dalbergioids sensu lato</taxon>
        <taxon>Dalbergieae</taxon>
        <taxon>Pterocarpus clade</taxon>
        <taxon>Stylosanthes</taxon>
    </lineage>
</organism>
<keyword evidence="3" id="KW-1185">Reference proteome</keyword>
<evidence type="ECO:0000256" key="1">
    <source>
        <dbReference type="SAM" id="MobiDB-lite"/>
    </source>
</evidence>
<accession>A0ABU6XSE6</accession>
<reference evidence="2 3" key="1">
    <citation type="journal article" date="2023" name="Plants (Basel)">
        <title>Bridging the Gap: Combining Genomics and Transcriptomics Approaches to Understand Stylosanthes scabra, an Orphan Legume from the Brazilian Caatinga.</title>
        <authorList>
            <person name="Ferreira-Neto J.R.C."/>
            <person name="da Silva M.D."/>
            <person name="Binneck E."/>
            <person name="de Melo N.F."/>
            <person name="da Silva R.H."/>
            <person name="de Melo A.L.T.M."/>
            <person name="Pandolfi V."/>
            <person name="Bustamante F.O."/>
            <person name="Brasileiro-Vidal A.C."/>
            <person name="Benko-Iseppon A.M."/>
        </authorList>
    </citation>
    <scope>NUCLEOTIDE SEQUENCE [LARGE SCALE GENOMIC DNA]</scope>
    <source>
        <tissue evidence="2">Leaves</tissue>
    </source>
</reference>
<feature type="region of interest" description="Disordered" evidence="1">
    <location>
        <begin position="36"/>
        <end position="79"/>
    </location>
</feature>
<evidence type="ECO:0000313" key="3">
    <source>
        <dbReference type="Proteomes" id="UP001341840"/>
    </source>
</evidence>
<dbReference type="Proteomes" id="UP001341840">
    <property type="component" value="Unassembled WGS sequence"/>
</dbReference>
<gene>
    <name evidence="2" type="ORF">PIB30_092047</name>
</gene>
<evidence type="ECO:0000313" key="2">
    <source>
        <dbReference type="EMBL" id="MED6201147.1"/>
    </source>
</evidence>
<sequence length="79" mass="9368">MVEATEDYAYQQDTINKSCSHISEDLHVPINLLDQHNIRHEEDDDDNNNNERLEDEDEEDINFESEDEDGDEEDEEQNE</sequence>